<organism evidence="1 2">
    <name type="scientific">Rhizobium leguminosarum bv. trifolii</name>
    <dbReference type="NCBI Taxonomy" id="386"/>
    <lineage>
        <taxon>Bacteria</taxon>
        <taxon>Pseudomonadati</taxon>
        <taxon>Pseudomonadota</taxon>
        <taxon>Alphaproteobacteria</taxon>
        <taxon>Hyphomicrobiales</taxon>
        <taxon>Rhizobiaceae</taxon>
        <taxon>Rhizobium/Agrobacterium group</taxon>
        <taxon>Rhizobium</taxon>
    </lineage>
</organism>
<dbReference type="EMBL" id="NAOO01000007">
    <property type="protein sequence ID" value="RFB97815.1"/>
    <property type="molecule type" value="Genomic_DNA"/>
</dbReference>
<evidence type="ECO:0000313" key="2">
    <source>
        <dbReference type="Proteomes" id="UP000256748"/>
    </source>
</evidence>
<comment type="caution">
    <text evidence="1">The sequence shown here is derived from an EMBL/GenBank/DDBJ whole genome shotgun (WGS) entry which is preliminary data.</text>
</comment>
<evidence type="ECO:0008006" key="3">
    <source>
        <dbReference type="Google" id="ProtNLM"/>
    </source>
</evidence>
<proteinExistence type="predicted"/>
<dbReference type="AlphaFoldDB" id="A0A3E1BTJ5"/>
<evidence type="ECO:0000313" key="1">
    <source>
        <dbReference type="EMBL" id="RFB97815.1"/>
    </source>
</evidence>
<protein>
    <recommendedName>
        <fullName evidence="3">Polysaccharide lyase family 7 protein</fullName>
    </recommendedName>
</protein>
<reference evidence="1 2" key="1">
    <citation type="submission" date="2017-03" db="EMBL/GenBank/DDBJ databases">
        <title>Genome analysis of Rhizobial strains effectives or ineffectives for nitrogen fixation isolated from bean seeds.</title>
        <authorList>
            <person name="Peralta H."/>
            <person name="Aguilar-Vera A."/>
            <person name="Mora Y."/>
            <person name="Vargas-Lagunas C."/>
            <person name="Girard L."/>
            <person name="Mora J."/>
        </authorList>
    </citation>
    <scope>NUCLEOTIDE SEQUENCE [LARGE SCALE GENOMIC DNA]</scope>
    <source>
        <strain evidence="1 2">CCGM5</strain>
    </source>
</reference>
<dbReference type="Proteomes" id="UP000256748">
    <property type="component" value="Unassembled WGS sequence"/>
</dbReference>
<accession>A0A3E1BTJ5</accession>
<name>A0A3E1BTJ5_RHILT</name>
<sequence>MAAAMGAATADGAEGRKVSLGWQTSCGVDPGGIKRSGGAYVFHRSSNHCSGGIFKQRSEINSGNISVGSKVSYVFDTTISMKTAQSDDFILFQIHDGRIGCSPPMSLRWTGGDALRFDSDYTRGKGMAGCVPNRSLRGAAYHGPRLRRDGTPYHLRVTLAFDGQGGFDVSVAINGSGVLSGRYEPSSDPKFVTSKRFYMKHGVYSQKPFDYEMKSVGMQVLRI</sequence>
<gene>
    <name evidence="1" type="ORF">B5K10_08220</name>
</gene>